<name>A0ABZ1NMX9_STRVL</name>
<sequence>MGDEAGPLTCLVRVGGVVNQRAETVGDAVDVAGAVEAGQGALGRRHTGVLGGRPFQWGGAAVRQVTHPGVG</sequence>
<protein>
    <submittedName>
        <fullName evidence="1">Uncharacterized protein</fullName>
    </submittedName>
</protein>
<organism evidence="1 2">
    <name type="scientific">Streptomyces violaceus</name>
    <name type="common">Streptomyces venezuelae</name>
    <dbReference type="NCBI Taxonomy" id="1936"/>
    <lineage>
        <taxon>Bacteria</taxon>
        <taxon>Bacillati</taxon>
        <taxon>Actinomycetota</taxon>
        <taxon>Actinomycetes</taxon>
        <taxon>Kitasatosporales</taxon>
        <taxon>Streptomycetaceae</taxon>
        <taxon>Streptomyces</taxon>
    </lineage>
</organism>
<proteinExistence type="predicted"/>
<reference evidence="1 2" key="1">
    <citation type="submission" date="2022-10" db="EMBL/GenBank/DDBJ databases">
        <title>The complete genomes of actinobacterial strains from the NBC collection.</title>
        <authorList>
            <person name="Joergensen T.S."/>
            <person name="Alvarez Arevalo M."/>
            <person name="Sterndorff E.B."/>
            <person name="Faurdal D."/>
            <person name="Vuksanovic O."/>
            <person name="Mourched A.-S."/>
            <person name="Charusanti P."/>
            <person name="Shaw S."/>
            <person name="Blin K."/>
            <person name="Weber T."/>
        </authorList>
    </citation>
    <scope>NUCLEOTIDE SEQUENCE [LARGE SCALE GENOMIC DNA]</scope>
    <source>
        <strain evidence="1 2">NBC_00456</strain>
    </source>
</reference>
<evidence type="ECO:0000313" key="1">
    <source>
        <dbReference type="EMBL" id="WUG92836.1"/>
    </source>
</evidence>
<dbReference type="Proteomes" id="UP001341259">
    <property type="component" value="Chromosome"/>
</dbReference>
<evidence type="ECO:0000313" key="2">
    <source>
        <dbReference type="Proteomes" id="UP001341259"/>
    </source>
</evidence>
<accession>A0ABZ1NMX9</accession>
<keyword evidence="2" id="KW-1185">Reference proteome</keyword>
<gene>
    <name evidence="1" type="ORF">OHB29_07240</name>
</gene>
<dbReference type="EMBL" id="CP107906">
    <property type="protein sequence ID" value="WUG92836.1"/>
    <property type="molecule type" value="Genomic_DNA"/>
</dbReference>